<protein>
    <recommendedName>
        <fullName evidence="4">Transmembrane protein (PGPGW)</fullName>
    </recommendedName>
</protein>
<feature type="transmembrane region" description="Helical" evidence="1">
    <location>
        <begin position="20"/>
        <end position="44"/>
    </location>
</feature>
<keyword evidence="1" id="KW-0812">Transmembrane</keyword>
<dbReference type="RefSeq" id="WP_119702817.1">
    <property type="nucleotide sequence ID" value="NZ_JBHSOI010000001.1"/>
</dbReference>
<keyword evidence="1" id="KW-0472">Membrane</keyword>
<evidence type="ECO:0000313" key="2">
    <source>
        <dbReference type="EMBL" id="REK72704.1"/>
    </source>
</evidence>
<evidence type="ECO:0008006" key="4">
    <source>
        <dbReference type="Google" id="ProtNLM"/>
    </source>
</evidence>
<comment type="caution">
    <text evidence="2">The sequence shown here is derived from an EMBL/GenBank/DDBJ whole genome shotgun (WGS) entry which is preliminary data.</text>
</comment>
<dbReference type="InterPro" id="IPR019099">
    <property type="entry name" value="Uncharacterised_PGPGW_TM"/>
</dbReference>
<sequence>MTTNRFARRIAIEVAGWGLVLIGIAAIFLPGPGLLSLFAGLAILSQQYEWAERRVRPVEVMALKSAAQSVQTWPRILASVTGALALAAVGVFWGIGTDVPEWWPLADKWWLVGGWGTGATLIGSSLIALATIVYSFRRFRGVEDPEAEAVRVSTPEDD</sequence>
<feature type="transmembrane region" description="Helical" evidence="1">
    <location>
        <begin position="115"/>
        <end position="136"/>
    </location>
</feature>
<dbReference type="EMBL" id="QUBR01000001">
    <property type="protein sequence ID" value="REK72704.1"/>
    <property type="molecule type" value="Genomic_DNA"/>
</dbReference>
<dbReference type="Pfam" id="PF09656">
    <property type="entry name" value="PGPGW"/>
    <property type="match status" value="1"/>
</dbReference>
<evidence type="ECO:0000313" key="3">
    <source>
        <dbReference type="Proteomes" id="UP000265581"/>
    </source>
</evidence>
<gene>
    <name evidence="2" type="ORF">DX116_03620</name>
</gene>
<organism evidence="2 3">
    <name type="scientific">Aeromicrobium endophyticum</name>
    <dbReference type="NCBI Taxonomy" id="2292704"/>
    <lineage>
        <taxon>Bacteria</taxon>
        <taxon>Bacillati</taxon>
        <taxon>Actinomycetota</taxon>
        <taxon>Actinomycetes</taxon>
        <taxon>Propionibacteriales</taxon>
        <taxon>Nocardioidaceae</taxon>
        <taxon>Aeromicrobium</taxon>
    </lineage>
</organism>
<dbReference type="Proteomes" id="UP000265581">
    <property type="component" value="Unassembled WGS sequence"/>
</dbReference>
<proteinExistence type="predicted"/>
<dbReference type="OrthoDB" id="4774258at2"/>
<keyword evidence="3" id="KW-1185">Reference proteome</keyword>
<dbReference type="AlphaFoldDB" id="A0A371P9R6"/>
<name>A0A371P9R6_9ACTN</name>
<keyword evidence="1" id="KW-1133">Transmembrane helix</keyword>
<reference evidence="2 3" key="1">
    <citation type="submission" date="2018-08" db="EMBL/GenBank/DDBJ databases">
        <title>Aeromicrobium sp. M2KJ-4, whole genome shotgun sequence.</title>
        <authorList>
            <person name="Tuo L."/>
        </authorList>
    </citation>
    <scope>NUCLEOTIDE SEQUENCE [LARGE SCALE GENOMIC DNA]</scope>
    <source>
        <strain evidence="2 3">M2KJ-4</strain>
    </source>
</reference>
<evidence type="ECO:0000256" key="1">
    <source>
        <dbReference type="SAM" id="Phobius"/>
    </source>
</evidence>
<feature type="transmembrane region" description="Helical" evidence="1">
    <location>
        <begin position="76"/>
        <end position="95"/>
    </location>
</feature>
<accession>A0A371P9R6</accession>